<keyword evidence="2" id="KW-1185">Reference proteome</keyword>
<proteinExistence type="predicted"/>
<comment type="caution">
    <text evidence="1">The sequence shown here is derived from an EMBL/GenBank/DDBJ whole genome shotgun (WGS) entry which is preliminary data.</text>
</comment>
<accession>A0ABS2D0C4</accession>
<protein>
    <submittedName>
        <fullName evidence="1">Uncharacterized protein</fullName>
    </submittedName>
</protein>
<evidence type="ECO:0000313" key="2">
    <source>
        <dbReference type="Proteomes" id="UP000759529"/>
    </source>
</evidence>
<name>A0ABS2D0C4_9FLAO</name>
<organism evidence="1 2">
    <name type="scientific">Flavobacterium macrobrachii</name>
    <dbReference type="NCBI Taxonomy" id="591204"/>
    <lineage>
        <taxon>Bacteria</taxon>
        <taxon>Pseudomonadati</taxon>
        <taxon>Bacteroidota</taxon>
        <taxon>Flavobacteriia</taxon>
        <taxon>Flavobacteriales</taxon>
        <taxon>Flavobacteriaceae</taxon>
        <taxon>Flavobacterium</taxon>
    </lineage>
</organism>
<gene>
    <name evidence="1" type="ORF">H9X54_011480</name>
</gene>
<reference evidence="1 2" key="1">
    <citation type="submission" date="2021-02" db="EMBL/GenBank/DDBJ databases">
        <authorList>
            <person name="Jung H.S."/>
            <person name="Chun B.H."/>
            <person name="Jeon C.O."/>
        </authorList>
    </citation>
    <scope>NUCLEOTIDE SEQUENCE [LARGE SCALE GENOMIC DNA]</scope>
    <source>
        <strain evidence="1 2">LMG 25203</strain>
    </source>
</reference>
<dbReference type="Proteomes" id="UP000759529">
    <property type="component" value="Unassembled WGS sequence"/>
</dbReference>
<sequence length="107" mass="12238">MYDQNNTRIEIKLQLIKKKASRTIEYALAKKDRNTGTFEGTFENNILIADYTFQSEGKKSVRQIAFHLQDDQLVKGCGELTADGTKFIDISKIRFNSIMPLTKTNCN</sequence>
<dbReference type="RefSeq" id="WP_187656342.1">
    <property type="nucleotide sequence ID" value="NZ_JACSOD020000493.1"/>
</dbReference>
<dbReference type="EMBL" id="JACSOD020000493">
    <property type="protein sequence ID" value="MBM6499917.1"/>
    <property type="molecule type" value="Genomic_DNA"/>
</dbReference>
<evidence type="ECO:0000313" key="1">
    <source>
        <dbReference type="EMBL" id="MBM6499917.1"/>
    </source>
</evidence>